<name>W6NAX7_CLOTY</name>
<dbReference type="GeneID" id="29419450"/>
<accession>W6NAX7</accession>
<dbReference type="RefSeq" id="WP_017752144.1">
    <property type="nucleotide sequence ID" value="NZ_CBXI010000044.1"/>
</dbReference>
<gene>
    <name evidence="1" type="ORF">CTDIVETGP_2764</name>
</gene>
<keyword evidence="2" id="KW-1185">Reference proteome</keyword>
<sequence length="107" mass="12214">MGTTVNFYLVKEDEILKPGKNELYKTINSNSPLYLNLKSGDTVILKDDNVEYEVLKSIKNLQNNQLNIYVTRIKSTEEVIDEIEDLANKTLKNVLDSIKDTFGSDNK</sequence>
<evidence type="ECO:0000313" key="1">
    <source>
        <dbReference type="EMBL" id="CDL92694.1"/>
    </source>
</evidence>
<comment type="caution">
    <text evidence="1">The sequence shown here is derived from an EMBL/GenBank/DDBJ whole genome shotgun (WGS) entry which is preliminary data.</text>
</comment>
<dbReference type="OrthoDB" id="1911256at2"/>
<dbReference type="EMBL" id="CBXI010000044">
    <property type="protein sequence ID" value="CDL92694.1"/>
    <property type="molecule type" value="Genomic_DNA"/>
</dbReference>
<evidence type="ECO:0000313" key="2">
    <source>
        <dbReference type="Proteomes" id="UP000019482"/>
    </source>
</evidence>
<proteinExistence type="predicted"/>
<dbReference type="AlphaFoldDB" id="W6NAX7"/>
<protein>
    <submittedName>
        <fullName evidence="1">Uncharacterized protein</fullName>
    </submittedName>
</protein>
<reference evidence="1 2" key="1">
    <citation type="journal article" date="2015" name="Genome Announc.">
        <title>Draft Genome Sequence of Clostridium tyrobutyricum Strain DIVETGP, Isolated from Cow's Milk for Grana Padano Production.</title>
        <authorList>
            <person name="Soggiu A."/>
            <person name="Piras C."/>
            <person name="Gaiarsa S."/>
            <person name="Sassera D."/>
            <person name="Roncada P."/>
            <person name="Bendixen E."/>
            <person name="Brasca M."/>
            <person name="Bonizzi L."/>
        </authorList>
    </citation>
    <scope>NUCLEOTIDE SEQUENCE [LARGE SCALE GENOMIC DNA]</scope>
    <source>
        <strain evidence="1 2">DIVETGP</strain>
    </source>
</reference>
<dbReference type="Proteomes" id="UP000019482">
    <property type="component" value="Unassembled WGS sequence"/>
</dbReference>
<organism evidence="1 2">
    <name type="scientific">Clostridium tyrobutyricum DIVETGP</name>
    <dbReference type="NCBI Taxonomy" id="1408889"/>
    <lineage>
        <taxon>Bacteria</taxon>
        <taxon>Bacillati</taxon>
        <taxon>Bacillota</taxon>
        <taxon>Clostridia</taxon>
        <taxon>Eubacteriales</taxon>
        <taxon>Clostridiaceae</taxon>
        <taxon>Clostridium</taxon>
    </lineage>
</organism>